<gene>
    <name evidence="1" type="ORF">HNQ85_003083</name>
</gene>
<dbReference type="AlphaFoldDB" id="A0A7W0BXW3"/>
<proteinExistence type="predicted"/>
<protein>
    <submittedName>
        <fullName evidence="1">Uncharacterized protein</fullName>
    </submittedName>
</protein>
<organism evidence="1 2">
    <name type="scientific">[Anoxybacillus] calidus</name>
    <dbReference type="NCBI Taxonomy" id="575178"/>
    <lineage>
        <taxon>Bacteria</taxon>
        <taxon>Bacillati</taxon>
        <taxon>Bacillota</taxon>
        <taxon>Bacilli</taxon>
        <taxon>Bacillales</taxon>
        <taxon>Anoxybacillaceae</taxon>
        <taxon>Paranoxybacillus</taxon>
    </lineage>
</organism>
<accession>A0A7W0BXW3</accession>
<dbReference type="InterPro" id="IPR035314">
    <property type="entry name" value="DUF5370"/>
</dbReference>
<reference evidence="1 2" key="1">
    <citation type="submission" date="2020-07" db="EMBL/GenBank/DDBJ databases">
        <title>Genomic Encyclopedia of Type Strains, Phase IV (KMG-IV): sequencing the most valuable type-strain genomes for metagenomic binning, comparative biology and taxonomic classification.</title>
        <authorList>
            <person name="Goeker M."/>
        </authorList>
    </citation>
    <scope>NUCLEOTIDE SEQUENCE [LARGE SCALE GENOMIC DNA]</scope>
    <source>
        <strain evidence="1 2">DSM 25220</strain>
    </source>
</reference>
<evidence type="ECO:0000313" key="1">
    <source>
        <dbReference type="EMBL" id="MBA2872771.1"/>
    </source>
</evidence>
<dbReference type="EMBL" id="JACDUU010000008">
    <property type="protein sequence ID" value="MBA2872771.1"/>
    <property type="molecule type" value="Genomic_DNA"/>
</dbReference>
<sequence>MKREYSIMYQKGAIHTYFRGTFVEATPFTF</sequence>
<dbReference type="Pfam" id="PF17340">
    <property type="entry name" value="DUF5370"/>
    <property type="match status" value="1"/>
</dbReference>
<keyword evidence="2" id="KW-1185">Reference proteome</keyword>
<name>A0A7W0BXW3_9BACL</name>
<dbReference type="Proteomes" id="UP000580891">
    <property type="component" value="Unassembled WGS sequence"/>
</dbReference>
<evidence type="ECO:0000313" key="2">
    <source>
        <dbReference type="Proteomes" id="UP000580891"/>
    </source>
</evidence>
<comment type="caution">
    <text evidence="1">The sequence shown here is derived from an EMBL/GenBank/DDBJ whole genome shotgun (WGS) entry which is preliminary data.</text>
</comment>